<proteinExistence type="predicted"/>
<comment type="caution">
    <text evidence="3">The sequence shown here is derived from an EMBL/GenBank/DDBJ whole genome shotgun (WGS) entry which is preliminary data.</text>
</comment>
<feature type="domain" description="VQ" evidence="2">
    <location>
        <begin position="59"/>
        <end position="83"/>
    </location>
</feature>
<dbReference type="EMBL" id="JBJUIK010000011">
    <property type="protein sequence ID" value="KAL3513828.1"/>
    <property type="molecule type" value="Genomic_DNA"/>
</dbReference>
<dbReference type="AlphaFoldDB" id="A0ABD2Z7V7"/>
<evidence type="ECO:0000259" key="2">
    <source>
        <dbReference type="Pfam" id="PF05678"/>
    </source>
</evidence>
<evidence type="ECO:0000256" key="1">
    <source>
        <dbReference type="SAM" id="MobiDB-lite"/>
    </source>
</evidence>
<dbReference type="InterPro" id="IPR008889">
    <property type="entry name" value="VQ"/>
</dbReference>
<dbReference type="PANTHER" id="PTHR33143">
    <property type="entry name" value="F16F4.1 PROTEIN-RELATED"/>
    <property type="match status" value="1"/>
</dbReference>
<reference evidence="3 4" key="1">
    <citation type="submission" date="2024-11" db="EMBL/GenBank/DDBJ databases">
        <title>A near-complete genome assembly of Cinchona calisaya.</title>
        <authorList>
            <person name="Lian D.C."/>
            <person name="Zhao X.W."/>
            <person name="Wei L."/>
        </authorList>
    </citation>
    <scope>NUCLEOTIDE SEQUENCE [LARGE SCALE GENOMIC DNA]</scope>
    <source>
        <tissue evidence="3">Nenye</tissue>
    </source>
</reference>
<gene>
    <name evidence="3" type="ORF">ACH5RR_026545</name>
</gene>
<evidence type="ECO:0000313" key="3">
    <source>
        <dbReference type="EMBL" id="KAL3513828.1"/>
    </source>
</evidence>
<dbReference type="Pfam" id="PF05678">
    <property type="entry name" value="VQ"/>
    <property type="match status" value="1"/>
</dbReference>
<dbReference type="InterPro" id="IPR039607">
    <property type="entry name" value="VQ_8/17/18/20/21/25"/>
</dbReference>
<evidence type="ECO:0000313" key="4">
    <source>
        <dbReference type="Proteomes" id="UP001630127"/>
    </source>
</evidence>
<sequence length="240" mass="26152">MEIPDYAAGKSPRRELQGPRPTPLRVRKDSHKIRKPPVPPQASQALAPPPRPPVIIYAVSPKVIHANPNEFMTLVQRLTGQDSSCSSSSSMIVNSSEVSSSFQDFSGALISPAARFASIEKTKSPQGKSNYHKPQNSENDDISIIEAMEISSEVEISSGLFPGILSPNPASLQPIPSTFFSPPSDPNPLGFFHDFSPVLHSNKNYLDNSFLFSPSTFISPRIGSPINTPNLDLFHSLFDL</sequence>
<dbReference type="PANTHER" id="PTHR33143:SF6">
    <property type="entry name" value="OS08G0102900 PROTEIN"/>
    <property type="match status" value="1"/>
</dbReference>
<feature type="region of interest" description="Disordered" evidence="1">
    <location>
        <begin position="1"/>
        <end position="50"/>
    </location>
</feature>
<accession>A0ABD2Z7V7</accession>
<dbReference type="Proteomes" id="UP001630127">
    <property type="component" value="Unassembled WGS sequence"/>
</dbReference>
<name>A0ABD2Z7V7_9GENT</name>
<organism evidence="3 4">
    <name type="scientific">Cinchona calisaya</name>
    <dbReference type="NCBI Taxonomy" id="153742"/>
    <lineage>
        <taxon>Eukaryota</taxon>
        <taxon>Viridiplantae</taxon>
        <taxon>Streptophyta</taxon>
        <taxon>Embryophyta</taxon>
        <taxon>Tracheophyta</taxon>
        <taxon>Spermatophyta</taxon>
        <taxon>Magnoliopsida</taxon>
        <taxon>eudicotyledons</taxon>
        <taxon>Gunneridae</taxon>
        <taxon>Pentapetalae</taxon>
        <taxon>asterids</taxon>
        <taxon>lamiids</taxon>
        <taxon>Gentianales</taxon>
        <taxon>Rubiaceae</taxon>
        <taxon>Cinchonoideae</taxon>
        <taxon>Cinchoneae</taxon>
        <taxon>Cinchona</taxon>
    </lineage>
</organism>
<protein>
    <recommendedName>
        <fullName evidence="2">VQ domain-containing protein</fullName>
    </recommendedName>
</protein>
<keyword evidence="4" id="KW-1185">Reference proteome</keyword>